<dbReference type="EMBL" id="LT629690">
    <property type="protein sequence ID" value="SDF11169.1"/>
    <property type="molecule type" value="Genomic_DNA"/>
</dbReference>
<feature type="chain" id="PRO_5009241355" evidence="1">
    <location>
        <begin position="25"/>
        <end position="275"/>
    </location>
</feature>
<gene>
    <name evidence="2" type="ORF">SAMN05444167_1423</name>
</gene>
<feature type="signal peptide" evidence="1">
    <location>
        <begin position="1"/>
        <end position="24"/>
    </location>
</feature>
<evidence type="ECO:0000256" key="1">
    <source>
        <dbReference type="SAM" id="SignalP"/>
    </source>
</evidence>
<evidence type="ECO:0000313" key="3">
    <source>
        <dbReference type="Proteomes" id="UP000182427"/>
    </source>
</evidence>
<proteinExistence type="predicted"/>
<dbReference type="InterPro" id="IPR017801">
    <property type="entry name" value="DUF3738"/>
</dbReference>
<dbReference type="NCBIfam" id="TIGR03435">
    <property type="entry name" value="Soli_TIGR03435"/>
    <property type="match status" value="1"/>
</dbReference>
<organism evidence="2 3">
    <name type="scientific">Terriglobus roseus</name>
    <dbReference type="NCBI Taxonomy" id="392734"/>
    <lineage>
        <taxon>Bacteria</taxon>
        <taxon>Pseudomonadati</taxon>
        <taxon>Acidobacteriota</taxon>
        <taxon>Terriglobia</taxon>
        <taxon>Terriglobales</taxon>
        <taxon>Acidobacteriaceae</taxon>
        <taxon>Terriglobus</taxon>
    </lineage>
</organism>
<evidence type="ECO:0000313" key="2">
    <source>
        <dbReference type="EMBL" id="SDF11169.1"/>
    </source>
</evidence>
<protein>
    <submittedName>
        <fullName evidence="2">Soil-associated protein, TIGR03435 family</fullName>
    </submittedName>
</protein>
<dbReference type="Pfam" id="PF12543">
    <property type="entry name" value="DUF3738"/>
    <property type="match status" value="1"/>
</dbReference>
<keyword evidence="3" id="KW-1185">Reference proteome</keyword>
<reference evidence="2 3" key="1">
    <citation type="submission" date="2016-10" db="EMBL/GenBank/DDBJ databases">
        <authorList>
            <person name="de Groot N.N."/>
        </authorList>
    </citation>
    <scope>NUCLEOTIDE SEQUENCE [LARGE SCALE GENOMIC DNA]</scope>
    <source>
        <strain evidence="2 3">GAS232</strain>
    </source>
</reference>
<dbReference type="AlphaFoldDB" id="A0A1G7IFT8"/>
<sequence>MLSLTRLTLISLLMLLSFSATTPAQSNTASQPSPMPSDADPSFDVAVIKPSDTSVPRGMGIRNNGRHIAAFNFPLGELIAFSYGLHQKQIINGASPIFETHFDIDGVPDIAGHPNLAQSRLMFQKLLISRFKLAFHYESRVLPAYAIQLANNGPKLIRTTRKPGDSTGFSYNCQIVLTVRNASLTDVAKGMQEAFLDKPVVDQTGLQDRYDFELKWLPDESQSYCPVDATHAHSNPDTPTSIYTAMQEQLGLKLVPTKTSIQVMVIDHIETPSEN</sequence>
<keyword evidence="1" id="KW-0732">Signal</keyword>
<accession>A0A1G7IFT8</accession>
<dbReference type="RefSeq" id="WP_172838174.1">
    <property type="nucleotide sequence ID" value="NZ_LT629690.1"/>
</dbReference>
<name>A0A1G7IFT8_9BACT</name>
<dbReference type="Proteomes" id="UP000182427">
    <property type="component" value="Chromosome I"/>
</dbReference>